<evidence type="ECO:0000313" key="7">
    <source>
        <dbReference type="EMBL" id="KZV49322.1"/>
    </source>
</evidence>
<dbReference type="PANTHER" id="PTHR10602">
    <property type="entry name" value="EUKARYOTIC TRANSLATION INITIATION FACTOR 2 SUBUNIT 1"/>
    <property type="match status" value="1"/>
</dbReference>
<dbReference type="InterPro" id="IPR044126">
    <property type="entry name" value="S1_IF2_alpha"/>
</dbReference>
<organism evidence="7 8">
    <name type="scientific">Dorcoceras hygrometricum</name>
    <dbReference type="NCBI Taxonomy" id="472368"/>
    <lineage>
        <taxon>Eukaryota</taxon>
        <taxon>Viridiplantae</taxon>
        <taxon>Streptophyta</taxon>
        <taxon>Embryophyta</taxon>
        <taxon>Tracheophyta</taxon>
        <taxon>Spermatophyta</taxon>
        <taxon>Magnoliopsida</taxon>
        <taxon>eudicotyledons</taxon>
        <taxon>Gunneridae</taxon>
        <taxon>Pentapetalae</taxon>
        <taxon>asterids</taxon>
        <taxon>lamiids</taxon>
        <taxon>Lamiales</taxon>
        <taxon>Gesneriaceae</taxon>
        <taxon>Didymocarpoideae</taxon>
        <taxon>Trichosporeae</taxon>
        <taxon>Loxocarpinae</taxon>
        <taxon>Dorcoceras</taxon>
    </lineage>
</organism>
<dbReference type="InterPro" id="IPR024054">
    <property type="entry name" value="TIF2_asu_middle_sf"/>
</dbReference>
<keyword evidence="4" id="KW-0648">Protein biosynthesis</keyword>
<evidence type="ECO:0000313" key="8">
    <source>
        <dbReference type="Proteomes" id="UP000250235"/>
    </source>
</evidence>
<keyword evidence="8" id="KW-1185">Reference proteome</keyword>
<feature type="region of interest" description="Disordered" evidence="5">
    <location>
        <begin position="309"/>
        <end position="339"/>
    </location>
</feature>
<evidence type="ECO:0000256" key="2">
    <source>
        <dbReference type="ARBA" id="ARBA00022540"/>
    </source>
</evidence>
<dbReference type="Pfam" id="PF07541">
    <property type="entry name" value="EIF_2_alpha"/>
    <property type="match status" value="1"/>
</dbReference>
<dbReference type="InterPro" id="IPR003029">
    <property type="entry name" value="S1_domain"/>
</dbReference>
<comment type="similarity">
    <text evidence="1">Belongs to the eIF-2-alpha family.</text>
</comment>
<dbReference type="InterPro" id="IPR024055">
    <property type="entry name" value="TIF2_asu_C"/>
</dbReference>
<dbReference type="Proteomes" id="UP000250235">
    <property type="component" value="Unassembled WGS sequence"/>
</dbReference>
<proteinExistence type="inferred from homology"/>
<dbReference type="Gene3D" id="1.10.150.190">
    <property type="entry name" value="Translation initiation factor 2, subunit 1, domain 2"/>
    <property type="match status" value="1"/>
</dbReference>
<dbReference type="Gene3D" id="3.30.70.1130">
    <property type="entry name" value="EIF_2_alpha"/>
    <property type="match status" value="1"/>
</dbReference>
<dbReference type="FunFam" id="1.10.150.190:FF:000003">
    <property type="entry name" value="Eukaryotic translation initiation factor 2 subunit alpha"/>
    <property type="match status" value="1"/>
</dbReference>
<keyword evidence="3" id="KW-0597">Phosphoprotein</keyword>
<dbReference type="GO" id="GO:0033290">
    <property type="term" value="C:eukaryotic 48S preinitiation complex"/>
    <property type="evidence" value="ECO:0007669"/>
    <property type="project" value="TreeGrafter"/>
</dbReference>
<feature type="domain" description="S1 motif" evidence="6">
    <location>
        <begin position="18"/>
        <end position="89"/>
    </location>
</feature>
<keyword evidence="2 7" id="KW-0396">Initiation factor</keyword>
<feature type="compositionally biased region" description="Acidic residues" evidence="5">
    <location>
        <begin position="309"/>
        <end position="322"/>
    </location>
</feature>
<feature type="compositionally biased region" description="Basic and acidic residues" evidence="5">
    <location>
        <begin position="323"/>
        <end position="339"/>
    </location>
</feature>
<accession>A0A2Z7CQH5</accession>
<dbReference type="SUPFAM" id="SSF110993">
    <property type="entry name" value="eIF-2-alpha, C-terminal domain"/>
    <property type="match status" value="1"/>
</dbReference>
<dbReference type="InterPro" id="IPR012340">
    <property type="entry name" value="NA-bd_OB-fold"/>
</dbReference>
<gene>
    <name evidence="7" type="ORF">F511_38589</name>
</gene>
<evidence type="ECO:0000256" key="3">
    <source>
        <dbReference type="ARBA" id="ARBA00022553"/>
    </source>
</evidence>
<dbReference type="SMART" id="SM00316">
    <property type="entry name" value="S1"/>
    <property type="match status" value="1"/>
</dbReference>
<dbReference type="GO" id="GO:0003723">
    <property type="term" value="F:RNA binding"/>
    <property type="evidence" value="ECO:0007669"/>
    <property type="project" value="InterPro"/>
</dbReference>
<evidence type="ECO:0000256" key="5">
    <source>
        <dbReference type="SAM" id="MobiDB-lite"/>
    </source>
</evidence>
<evidence type="ECO:0000259" key="6">
    <source>
        <dbReference type="PROSITE" id="PS50126"/>
    </source>
</evidence>
<reference evidence="7 8" key="1">
    <citation type="journal article" date="2015" name="Proc. Natl. Acad. Sci. U.S.A.">
        <title>The resurrection genome of Boea hygrometrica: A blueprint for survival of dehydration.</title>
        <authorList>
            <person name="Xiao L."/>
            <person name="Yang G."/>
            <person name="Zhang L."/>
            <person name="Yang X."/>
            <person name="Zhao S."/>
            <person name="Ji Z."/>
            <person name="Zhou Q."/>
            <person name="Hu M."/>
            <person name="Wang Y."/>
            <person name="Chen M."/>
            <person name="Xu Y."/>
            <person name="Jin H."/>
            <person name="Xiao X."/>
            <person name="Hu G."/>
            <person name="Bao F."/>
            <person name="Hu Y."/>
            <person name="Wan P."/>
            <person name="Li L."/>
            <person name="Deng X."/>
            <person name="Kuang T."/>
            <person name="Xiang C."/>
            <person name="Zhu J.K."/>
            <person name="Oliver M.J."/>
            <person name="He Y."/>
        </authorList>
    </citation>
    <scope>NUCLEOTIDE SEQUENCE [LARGE SCALE GENOMIC DNA]</scope>
    <source>
        <strain evidence="8">cv. XS01</strain>
    </source>
</reference>
<evidence type="ECO:0000256" key="1">
    <source>
        <dbReference type="ARBA" id="ARBA00007223"/>
    </source>
</evidence>
<dbReference type="SUPFAM" id="SSF50249">
    <property type="entry name" value="Nucleic acid-binding proteins"/>
    <property type="match status" value="1"/>
</dbReference>
<dbReference type="SUPFAM" id="SSF116742">
    <property type="entry name" value="eIF2alpha middle domain-like"/>
    <property type="match status" value="1"/>
</dbReference>
<name>A0A2Z7CQH5_9LAMI</name>
<dbReference type="AlphaFoldDB" id="A0A2Z7CQH5"/>
<dbReference type="GO" id="GO:0003743">
    <property type="term" value="F:translation initiation factor activity"/>
    <property type="evidence" value="ECO:0007669"/>
    <property type="project" value="UniProtKB-KW"/>
</dbReference>
<dbReference type="CDD" id="cd04452">
    <property type="entry name" value="S1_IF2_alpha"/>
    <property type="match status" value="1"/>
</dbReference>
<dbReference type="EMBL" id="KQ993075">
    <property type="protein sequence ID" value="KZV49322.1"/>
    <property type="molecule type" value="Genomic_DNA"/>
</dbReference>
<dbReference type="Gene3D" id="2.40.50.140">
    <property type="entry name" value="Nucleic acid-binding proteins"/>
    <property type="match status" value="1"/>
</dbReference>
<dbReference type="GO" id="GO:0005850">
    <property type="term" value="C:eukaryotic translation initiation factor 2 complex"/>
    <property type="evidence" value="ECO:0007669"/>
    <property type="project" value="TreeGrafter"/>
</dbReference>
<dbReference type="FunFam" id="2.40.50.140:FF:000015">
    <property type="entry name" value="Eukaryotic translation initiation factor 2 subunit alpha"/>
    <property type="match status" value="1"/>
</dbReference>
<dbReference type="PANTHER" id="PTHR10602:SF0">
    <property type="entry name" value="EUKARYOTIC TRANSLATION INITIATION FACTOR 2 SUBUNIT 1"/>
    <property type="match status" value="1"/>
</dbReference>
<dbReference type="InterPro" id="IPR011488">
    <property type="entry name" value="TIF_2_asu"/>
</dbReference>
<dbReference type="OrthoDB" id="1685042at2759"/>
<evidence type="ECO:0000256" key="4">
    <source>
        <dbReference type="ARBA" id="ARBA00022917"/>
    </source>
</evidence>
<dbReference type="PROSITE" id="PS50126">
    <property type="entry name" value="S1"/>
    <property type="match status" value="1"/>
</dbReference>
<protein>
    <submittedName>
        <fullName evidence="7">Eukaryotic translation initiation factor 2 subunit alpha-like</fullName>
    </submittedName>
</protein>
<dbReference type="GO" id="GO:0043022">
    <property type="term" value="F:ribosome binding"/>
    <property type="evidence" value="ECO:0007669"/>
    <property type="project" value="TreeGrafter"/>
</dbReference>
<sequence>MAPNLDCRMYEQKYPEIDTPVMVQMKSINPDICAYVLLLEYNIEGMLSFTELSRRRIRSVLSLVRVGRVEPLMVLHVDPEKGFVNLSKRRVSEDDARSCEERFNKSKHVHSIMRHVAETMDIDLEELYTHVGWPLYKKYGHAFDAFKLIVSDPDSVLDPLTRKVEEINADGQKVTKVVPAISYEVKKELVENIKRRIIPQVLKIRADIEMKCFELDGVLNIKNAMRKAEAAGNKDCPVRISLVGSPSYVLNTQTFNKEQGIETLDKAIASCTEEMEHHKGRVIVKTAPRPMSEREDKLFAEQLARLSVADDDVSGSDDTDDDGGMKFNEKDDSRMENGY</sequence>